<feature type="domain" description="CCAAT-binding factor" evidence="12">
    <location>
        <begin position="293"/>
        <end position="466"/>
    </location>
</feature>
<keyword evidence="4" id="KW-0805">Transcription regulation</keyword>
<dbReference type="SUPFAM" id="SSF48371">
    <property type="entry name" value="ARM repeat"/>
    <property type="match status" value="1"/>
</dbReference>
<gene>
    <name evidence="13" type="ORF">NEMVEDRAFT_v1g136992</name>
</gene>
<dbReference type="Pfam" id="PF03914">
    <property type="entry name" value="CBF"/>
    <property type="match status" value="1"/>
</dbReference>
<feature type="non-terminal residue" evidence="13">
    <location>
        <position position="516"/>
    </location>
</feature>
<protein>
    <recommendedName>
        <fullName evidence="10">CCAAT/enhancer-binding protein zeta</fullName>
    </recommendedName>
    <alternativeName>
        <fullName evidence="8">CCAAT-box-binding transcription factor</fullName>
    </alternativeName>
</protein>
<dbReference type="PANTHER" id="PTHR12048">
    <property type="entry name" value="CCAAT-BINDING FACTOR-RELATED"/>
    <property type="match status" value="1"/>
</dbReference>
<dbReference type="STRING" id="45351.A7SXN8"/>
<dbReference type="Gene3D" id="1.25.10.10">
    <property type="entry name" value="Leucine-rich Repeat Variant"/>
    <property type="match status" value="1"/>
</dbReference>
<dbReference type="FunCoup" id="A7SXN8">
    <property type="interactions" value="616"/>
</dbReference>
<reference evidence="13 14" key="1">
    <citation type="journal article" date="2007" name="Science">
        <title>Sea anemone genome reveals ancestral eumetazoan gene repertoire and genomic organization.</title>
        <authorList>
            <person name="Putnam N.H."/>
            <person name="Srivastava M."/>
            <person name="Hellsten U."/>
            <person name="Dirks B."/>
            <person name="Chapman J."/>
            <person name="Salamov A."/>
            <person name="Terry A."/>
            <person name="Shapiro H."/>
            <person name="Lindquist E."/>
            <person name="Kapitonov V.V."/>
            <person name="Jurka J."/>
            <person name="Genikhovich G."/>
            <person name="Grigoriev I.V."/>
            <person name="Lucas S.M."/>
            <person name="Steele R.E."/>
            <person name="Finnerty J.R."/>
            <person name="Technau U."/>
            <person name="Martindale M.Q."/>
            <person name="Rokhsar D.S."/>
        </authorList>
    </citation>
    <scope>NUCLEOTIDE SEQUENCE [LARGE SCALE GENOMIC DNA]</scope>
    <source>
        <strain evidence="14">CH2 X CH6</strain>
    </source>
</reference>
<evidence type="ECO:0000256" key="5">
    <source>
        <dbReference type="ARBA" id="ARBA00023159"/>
    </source>
</evidence>
<feature type="compositionally biased region" description="Acidic residues" evidence="11">
    <location>
        <begin position="395"/>
        <end position="417"/>
    </location>
</feature>
<dbReference type="OMA" id="MREPAYC"/>
<keyword evidence="7" id="KW-0539">Nucleus</keyword>
<keyword evidence="3" id="KW-0597">Phosphoprotein</keyword>
<proteinExistence type="inferred from homology"/>
<organism evidence="13 14">
    <name type="scientific">Nematostella vectensis</name>
    <name type="common">Starlet sea anemone</name>
    <dbReference type="NCBI Taxonomy" id="45351"/>
    <lineage>
        <taxon>Eukaryota</taxon>
        <taxon>Metazoa</taxon>
        <taxon>Cnidaria</taxon>
        <taxon>Anthozoa</taxon>
        <taxon>Hexacorallia</taxon>
        <taxon>Actiniaria</taxon>
        <taxon>Edwardsiidae</taxon>
        <taxon>Nematostella</taxon>
    </lineage>
</organism>
<evidence type="ECO:0000256" key="6">
    <source>
        <dbReference type="ARBA" id="ARBA00023163"/>
    </source>
</evidence>
<sequence length="516" mass="58867">KSRSKGSDGEWLRTVVSSGTLGDKIAALTLQVQESPVHQVKALDLLLAMTKKKGRRESVMAIDTLKDLWLQDLLPENRKLRTFAQQPFESLAEGGGRKRLILWHFEDLLKARYAEFVSSFERLLGDSLPEIRNKALGSIYDLLSERPEQEQFLLRLLVNKVGDPDRKIASKASHLIRCLVNKHPNMKMVVTQAVEYLLYRPNIGVKAQYYSICFLNQMVLGQQDTELAIKLITIYFSFFKSFVAKGEVETKMLCALLTGINRAFPYVKGNDEMYNEQFDTIFRVVHISSFNTSVQALMLLLQVMSSRQSVSDRFYQALYTKMLDPNLCTSSKQAMFLNILFKSMKTDTSLARVKAFVKRLLQVCCSQHPSLVCGSLFLVSELLKIKPGIKSLIEQSEDNDDEEHFVDIPDDDDDDESPSARQPCAPCPERYDMKHRNPLYCHAERSCLWEVTGLSGHYHPSVSHFANLLQKGEPIQYNGDPLQDFTLMRFLDRFVYKNPKTKAKGKVCEDMLACIT</sequence>
<dbReference type="InParanoid" id="A7SXN8"/>
<dbReference type="AlphaFoldDB" id="A7SXN8"/>
<evidence type="ECO:0000313" key="14">
    <source>
        <dbReference type="Proteomes" id="UP000001593"/>
    </source>
</evidence>
<dbReference type="GO" id="GO:0005634">
    <property type="term" value="C:nucleus"/>
    <property type="evidence" value="ECO:0007669"/>
    <property type="project" value="UniProtKB-SubCell"/>
</dbReference>
<dbReference type="PhylomeDB" id="A7SXN8"/>
<evidence type="ECO:0000313" key="13">
    <source>
        <dbReference type="EMBL" id="EDO31525.1"/>
    </source>
</evidence>
<comment type="function">
    <text evidence="9">Stimulates transcription from the HSP70 promoter.</text>
</comment>
<keyword evidence="5" id="KW-0010">Activator</keyword>
<keyword evidence="14" id="KW-1185">Reference proteome</keyword>
<evidence type="ECO:0000256" key="2">
    <source>
        <dbReference type="ARBA" id="ARBA00007797"/>
    </source>
</evidence>
<dbReference type="eggNOG" id="KOG2038">
    <property type="taxonomic scope" value="Eukaryota"/>
</dbReference>
<feature type="region of interest" description="Disordered" evidence="11">
    <location>
        <begin position="395"/>
        <end position="424"/>
    </location>
</feature>
<evidence type="ECO:0000256" key="4">
    <source>
        <dbReference type="ARBA" id="ARBA00023015"/>
    </source>
</evidence>
<dbReference type="InterPro" id="IPR040155">
    <property type="entry name" value="CEBPZ/Mak21-like"/>
</dbReference>
<evidence type="ECO:0000256" key="7">
    <source>
        <dbReference type="ARBA" id="ARBA00023242"/>
    </source>
</evidence>
<dbReference type="InterPro" id="IPR011989">
    <property type="entry name" value="ARM-like"/>
</dbReference>
<evidence type="ECO:0000256" key="10">
    <source>
        <dbReference type="ARBA" id="ARBA00073389"/>
    </source>
</evidence>
<dbReference type="PANTHER" id="PTHR12048:SF0">
    <property type="entry name" value="CCAAT_ENHANCER-BINDING PROTEIN ZETA"/>
    <property type="match status" value="1"/>
</dbReference>
<evidence type="ECO:0000256" key="8">
    <source>
        <dbReference type="ARBA" id="ARBA00031941"/>
    </source>
</evidence>
<comment type="subcellular location">
    <subcellularLocation>
        <location evidence="1">Nucleus</location>
    </subcellularLocation>
</comment>
<dbReference type="EMBL" id="DS469892">
    <property type="protein sequence ID" value="EDO31525.1"/>
    <property type="molecule type" value="Genomic_DNA"/>
</dbReference>
<evidence type="ECO:0000256" key="3">
    <source>
        <dbReference type="ARBA" id="ARBA00022553"/>
    </source>
</evidence>
<dbReference type="HOGENOM" id="CLU_003417_3_0_1"/>
<evidence type="ECO:0000256" key="11">
    <source>
        <dbReference type="SAM" id="MobiDB-lite"/>
    </source>
</evidence>
<dbReference type="KEGG" id="nve:5502437"/>
<accession>A7SXN8</accession>
<evidence type="ECO:0000259" key="12">
    <source>
        <dbReference type="Pfam" id="PF03914"/>
    </source>
</evidence>
<dbReference type="Proteomes" id="UP000001593">
    <property type="component" value="Unassembled WGS sequence"/>
</dbReference>
<evidence type="ECO:0000256" key="9">
    <source>
        <dbReference type="ARBA" id="ARBA00058879"/>
    </source>
</evidence>
<evidence type="ECO:0000256" key="1">
    <source>
        <dbReference type="ARBA" id="ARBA00004123"/>
    </source>
</evidence>
<dbReference type="InterPro" id="IPR005612">
    <property type="entry name" value="CCAAT-binding_factor"/>
</dbReference>
<name>A7SXN8_NEMVE</name>
<dbReference type="InterPro" id="IPR016024">
    <property type="entry name" value="ARM-type_fold"/>
</dbReference>
<comment type="similarity">
    <text evidence="2">Belongs to the CBF/MAK21 family.</text>
</comment>
<keyword evidence="6" id="KW-0804">Transcription</keyword>
<dbReference type="FunFam" id="1.25.10.10:FF:000805">
    <property type="entry name" value="Similar to transcription factor CBF/MAK21"/>
    <property type="match status" value="1"/>
</dbReference>